<evidence type="ECO:0000256" key="3">
    <source>
        <dbReference type="ARBA" id="ARBA00022475"/>
    </source>
</evidence>
<evidence type="ECO:0000256" key="6">
    <source>
        <dbReference type="ARBA" id="ARBA00023136"/>
    </source>
</evidence>
<organism evidence="9 10">
    <name type="scientific">Paraburkholderia steynii</name>
    <dbReference type="NCBI Taxonomy" id="1245441"/>
    <lineage>
        <taxon>Bacteria</taxon>
        <taxon>Pseudomonadati</taxon>
        <taxon>Pseudomonadota</taxon>
        <taxon>Betaproteobacteria</taxon>
        <taxon>Burkholderiales</taxon>
        <taxon>Burkholderiaceae</taxon>
        <taxon>Paraburkholderia</taxon>
    </lineage>
</organism>
<evidence type="ECO:0000256" key="1">
    <source>
        <dbReference type="ARBA" id="ARBA00004651"/>
    </source>
</evidence>
<protein>
    <submittedName>
        <fullName evidence="9">General secretion pathway protein F</fullName>
    </submittedName>
</protein>
<reference evidence="9" key="1">
    <citation type="submission" date="2016-10" db="EMBL/GenBank/DDBJ databases">
        <authorList>
            <person name="Varghese N."/>
            <person name="Submissions S."/>
        </authorList>
    </citation>
    <scope>NUCLEOTIDE SEQUENCE [LARGE SCALE GENOMIC DNA]</scope>
    <source>
        <strain evidence="9">YR281</strain>
    </source>
</reference>
<evidence type="ECO:0000313" key="9">
    <source>
        <dbReference type="EMBL" id="SDH91682.1"/>
    </source>
</evidence>
<dbReference type="AlphaFoldDB" id="A0A7Z7B8Q4"/>
<dbReference type="Pfam" id="PF00482">
    <property type="entry name" value="T2SSF"/>
    <property type="match status" value="2"/>
</dbReference>
<feature type="domain" description="Type II secretion system protein GspF" evidence="8">
    <location>
        <begin position="267"/>
        <end position="386"/>
    </location>
</feature>
<feature type="transmembrane region" description="Helical" evidence="7">
    <location>
        <begin position="163"/>
        <end position="191"/>
    </location>
</feature>
<comment type="subcellular location">
    <subcellularLocation>
        <location evidence="1">Cell membrane</location>
        <topology evidence="1">Multi-pass membrane protein</topology>
    </subcellularLocation>
</comment>
<dbReference type="InterPro" id="IPR003004">
    <property type="entry name" value="GspF/PilC"/>
</dbReference>
<evidence type="ECO:0000256" key="5">
    <source>
        <dbReference type="ARBA" id="ARBA00022989"/>
    </source>
</evidence>
<dbReference type="PANTHER" id="PTHR30012:SF0">
    <property type="entry name" value="TYPE II SECRETION SYSTEM PROTEIN F-RELATED"/>
    <property type="match status" value="1"/>
</dbReference>
<accession>A0A7Z7B8Q4</accession>
<gene>
    <name evidence="9" type="ORF">SAMN04487926_109251</name>
</gene>
<dbReference type="GO" id="GO:0005886">
    <property type="term" value="C:plasma membrane"/>
    <property type="evidence" value="ECO:0007669"/>
    <property type="project" value="UniProtKB-SubCell"/>
</dbReference>
<comment type="caution">
    <text evidence="9">The sequence shown here is derived from an EMBL/GenBank/DDBJ whole genome shotgun (WGS) entry which is preliminary data.</text>
</comment>
<dbReference type="Gene3D" id="1.20.81.30">
    <property type="entry name" value="Type II secretion system (T2SS), domain F"/>
    <property type="match status" value="2"/>
</dbReference>
<keyword evidence="3" id="KW-1003">Cell membrane</keyword>
<sequence length="395" mass="42668">MPYEVRALSPDNQIVSLVVDAQDEDDARRQVEARGLHATQLRALRTLRSSKASRGGISLVLFSQELLALLMAGLSIVEGLEALVEREGNARLRGILERLLAGLREGKRFSSLLAEQPDVFPPLYVGIVRAAEGTSDLPRSLQRYVDYQARIDMVRNKLISSAIYPSILFIVGGGVSTFLITFVVPRFATIYEGTGRSLPWMSQALLDWGKFASAHGLPLFAAAVAVAIAGGAAVRATIARVGLVSLLGRLPLLGPHLRIYQLSRLYLTLGMLLEGGIPIVSAMETAGGTISPALRDGLLRARAAVQAGAPLSSSFHAENLTTPISLRMLRVGERSGELGNMLTQSAAFYDGEISRWIDRFTRMFEPLLMSAIGLVVGTIVVLLYMPIFDLAEGLS</sequence>
<dbReference type="PANTHER" id="PTHR30012">
    <property type="entry name" value="GENERAL SECRETION PATHWAY PROTEIN"/>
    <property type="match status" value="1"/>
</dbReference>
<evidence type="ECO:0000256" key="4">
    <source>
        <dbReference type="ARBA" id="ARBA00022692"/>
    </source>
</evidence>
<keyword evidence="10" id="KW-1185">Reference proteome</keyword>
<comment type="similarity">
    <text evidence="2">Belongs to the GSP F family.</text>
</comment>
<evidence type="ECO:0000259" key="8">
    <source>
        <dbReference type="Pfam" id="PF00482"/>
    </source>
</evidence>
<evidence type="ECO:0000256" key="2">
    <source>
        <dbReference type="ARBA" id="ARBA00005745"/>
    </source>
</evidence>
<evidence type="ECO:0000256" key="7">
    <source>
        <dbReference type="SAM" id="Phobius"/>
    </source>
</evidence>
<keyword evidence="4 7" id="KW-0812">Transmembrane</keyword>
<name>A0A7Z7B8Q4_9BURK</name>
<dbReference type="EMBL" id="FNDI01000009">
    <property type="protein sequence ID" value="SDH91682.1"/>
    <property type="molecule type" value="Genomic_DNA"/>
</dbReference>
<keyword evidence="5 7" id="KW-1133">Transmembrane helix</keyword>
<proteinExistence type="inferred from homology"/>
<dbReference type="RefSeq" id="WP_007739701.1">
    <property type="nucleotide sequence ID" value="NZ_FNDI01000009.1"/>
</dbReference>
<dbReference type="PRINTS" id="PR00812">
    <property type="entry name" value="BCTERIALGSPF"/>
</dbReference>
<feature type="transmembrane region" description="Helical" evidence="7">
    <location>
        <begin position="211"/>
        <end position="234"/>
    </location>
</feature>
<dbReference type="InterPro" id="IPR042094">
    <property type="entry name" value="T2SS_GspF_sf"/>
</dbReference>
<evidence type="ECO:0000313" key="10">
    <source>
        <dbReference type="Proteomes" id="UP000198900"/>
    </source>
</evidence>
<feature type="transmembrane region" description="Helical" evidence="7">
    <location>
        <begin position="367"/>
        <end position="387"/>
    </location>
</feature>
<dbReference type="InterPro" id="IPR018076">
    <property type="entry name" value="T2SS_GspF_dom"/>
</dbReference>
<keyword evidence="6 7" id="KW-0472">Membrane</keyword>
<feature type="domain" description="Type II secretion system protein GspF" evidence="8">
    <location>
        <begin position="62"/>
        <end position="185"/>
    </location>
</feature>
<dbReference type="Proteomes" id="UP000198900">
    <property type="component" value="Unassembled WGS sequence"/>
</dbReference>